<dbReference type="Proteomes" id="UP000190056">
    <property type="component" value="Unassembled WGS sequence"/>
</dbReference>
<organism evidence="2 3">
    <name type="scientific">Cylindrospermopsis raciborskii CENA302</name>
    <dbReference type="NCBI Taxonomy" id="1170768"/>
    <lineage>
        <taxon>Bacteria</taxon>
        <taxon>Bacillati</taxon>
        <taxon>Cyanobacteriota</taxon>
        <taxon>Cyanophyceae</taxon>
        <taxon>Nostocales</taxon>
        <taxon>Aphanizomenonaceae</taxon>
        <taxon>Cylindrospermopsis</taxon>
    </lineage>
</organism>
<keyword evidence="1" id="KW-0812">Transmembrane</keyword>
<dbReference type="EMBL" id="MTPU01000041">
    <property type="protein sequence ID" value="OPH09563.1"/>
    <property type="molecule type" value="Genomic_DNA"/>
</dbReference>
<evidence type="ECO:0000256" key="1">
    <source>
        <dbReference type="SAM" id="Phobius"/>
    </source>
</evidence>
<evidence type="ECO:0000313" key="3">
    <source>
        <dbReference type="Proteomes" id="UP000190056"/>
    </source>
</evidence>
<keyword evidence="1" id="KW-1133">Transmembrane helix</keyword>
<evidence type="ECO:0000313" key="2">
    <source>
        <dbReference type="EMBL" id="OPH09563.1"/>
    </source>
</evidence>
<keyword evidence="1" id="KW-0472">Membrane</keyword>
<protein>
    <submittedName>
        <fullName evidence="2">Uncharacterized protein</fullName>
    </submittedName>
</protein>
<name>A0A9Q5QW61_9CYAN</name>
<sequence>MCRGAIAYTEWFPNKLPRFFSREICEGGKTGLSPIVTAARSHLGFYLPKGMGAIAFGVVSTVGSSAIALSL</sequence>
<accession>A0A9Q5QW61</accession>
<gene>
    <name evidence="2" type="ORF">CENA302_10005</name>
</gene>
<comment type="caution">
    <text evidence="2">The sequence shown here is derived from an EMBL/GenBank/DDBJ whole genome shotgun (WGS) entry which is preliminary data.</text>
</comment>
<dbReference type="AlphaFoldDB" id="A0A9Q5QW61"/>
<proteinExistence type="predicted"/>
<feature type="transmembrane region" description="Helical" evidence="1">
    <location>
        <begin position="50"/>
        <end position="69"/>
    </location>
</feature>
<reference evidence="2 3" key="1">
    <citation type="submission" date="2017-01" db="EMBL/GenBank/DDBJ databases">
        <authorList>
            <person name="Abreu V.A."/>
            <person name="Popin R.V."/>
            <person name="Rigonato J."/>
            <person name="Andreote A.P."/>
            <person name="Schaker P.C."/>
            <person name="Hoff-Risseti C."/>
            <person name="Alvarenga D.O."/>
            <person name="Varani A.M."/>
            <person name="Fiore M.F."/>
        </authorList>
    </citation>
    <scope>NUCLEOTIDE SEQUENCE [LARGE SCALE GENOMIC DNA]</scope>
    <source>
        <strain evidence="2 3">CENA302</strain>
    </source>
</reference>